<dbReference type="Pfam" id="PF01494">
    <property type="entry name" value="FAD_binding_3"/>
    <property type="match status" value="1"/>
</dbReference>
<keyword evidence="2" id="KW-0503">Monooxygenase</keyword>
<dbReference type="GO" id="GO:0004497">
    <property type="term" value="F:monooxygenase activity"/>
    <property type="evidence" value="ECO:0007669"/>
    <property type="project" value="UniProtKB-KW"/>
</dbReference>
<dbReference type="InterPro" id="IPR002938">
    <property type="entry name" value="FAD-bd"/>
</dbReference>
<organism evidence="2 3">
    <name type="scientific">Nonomuraea monospora</name>
    <dbReference type="NCBI Taxonomy" id="568818"/>
    <lineage>
        <taxon>Bacteria</taxon>
        <taxon>Bacillati</taxon>
        <taxon>Actinomycetota</taxon>
        <taxon>Actinomycetes</taxon>
        <taxon>Streptosporangiales</taxon>
        <taxon>Streptosporangiaceae</taxon>
        <taxon>Nonomuraea</taxon>
    </lineage>
</organism>
<dbReference type="RefSeq" id="WP_344495982.1">
    <property type="nucleotide sequence ID" value="NZ_BAAAQX010000068.1"/>
</dbReference>
<dbReference type="InterPro" id="IPR051704">
    <property type="entry name" value="FAD_aromatic-hydroxylase"/>
</dbReference>
<dbReference type="InterPro" id="IPR036188">
    <property type="entry name" value="FAD/NAD-bd_sf"/>
</dbReference>
<keyword evidence="3" id="KW-1185">Reference proteome</keyword>
<evidence type="ECO:0000313" key="3">
    <source>
        <dbReference type="Proteomes" id="UP001499843"/>
    </source>
</evidence>
<gene>
    <name evidence="2" type="ORF">GCM10009850_118790</name>
</gene>
<comment type="caution">
    <text evidence="2">The sequence shown here is derived from an EMBL/GenBank/DDBJ whole genome shotgun (WGS) entry which is preliminary data.</text>
</comment>
<protein>
    <submittedName>
        <fullName evidence="2">FAD-dependent monooxygenase</fullName>
    </submittedName>
</protein>
<name>A0ABN3D3X7_9ACTN</name>
<accession>A0ABN3D3X7</accession>
<dbReference type="PANTHER" id="PTHR46865:SF2">
    <property type="entry name" value="MONOOXYGENASE"/>
    <property type="match status" value="1"/>
</dbReference>
<dbReference type="SUPFAM" id="SSF51905">
    <property type="entry name" value="FAD/NAD(P)-binding domain"/>
    <property type="match status" value="1"/>
</dbReference>
<keyword evidence="2" id="KW-0560">Oxidoreductase</keyword>
<dbReference type="PRINTS" id="PR00420">
    <property type="entry name" value="RNGMNOXGNASE"/>
</dbReference>
<dbReference type="PANTHER" id="PTHR46865">
    <property type="entry name" value="OXIDOREDUCTASE-RELATED"/>
    <property type="match status" value="1"/>
</dbReference>
<dbReference type="Proteomes" id="UP001499843">
    <property type="component" value="Unassembled WGS sequence"/>
</dbReference>
<dbReference type="EMBL" id="BAAAQX010000068">
    <property type="protein sequence ID" value="GAA2216410.1"/>
    <property type="molecule type" value="Genomic_DNA"/>
</dbReference>
<proteinExistence type="predicted"/>
<evidence type="ECO:0000313" key="2">
    <source>
        <dbReference type="EMBL" id="GAA2216410.1"/>
    </source>
</evidence>
<sequence>MRNLTILISGAGIAGPALAHWLTRHGNHPTVIERAPTLRPGGQAVDFRGAPQLEVLSRMGILDAVRQAQTHMGDITIVNERGKRLSSLPSEAFSGEVEIFRGTLNRILHAAAPAEYLFNDTITDLTETGQGVHVTFERSTPRTFDLVVGADGIRSKVRELTFGNVPDQIHHLGMYGAIFSIPSTYDLDHQGVMYSTPGRCATIASTGTHTRAALDFASPRLTYDPRDRPQQQALVEEAFKGLGWEIPHLLSQMRKADDFYFAPAAQVVLPKYSSGRVTLLGDAGYAAGPGGMGTGLALIGAYVLAAELSKADNHETAFSQYESRMRPYVTTCQHQAQGADAYLVPRKKSQIWRRNQMMRLLPYMPGKSLIKRMTERAASAIDLRPYASP</sequence>
<evidence type="ECO:0000259" key="1">
    <source>
        <dbReference type="Pfam" id="PF01494"/>
    </source>
</evidence>
<dbReference type="Gene3D" id="3.50.50.60">
    <property type="entry name" value="FAD/NAD(P)-binding domain"/>
    <property type="match status" value="1"/>
</dbReference>
<reference evidence="2 3" key="1">
    <citation type="journal article" date="2019" name="Int. J. Syst. Evol. Microbiol.">
        <title>The Global Catalogue of Microorganisms (GCM) 10K type strain sequencing project: providing services to taxonomists for standard genome sequencing and annotation.</title>
        <authorList>
            <consortium name="The Broad Institute Genomics Platform"/>
            <consortium name="The Broad Institute Genome Sequencing Center for Infectious Disease"/>
            <person name="Wu L."/>
            <person name="Ma J."/>
        </authorList>
    </citation>
    <scope>NUCLEOTIDE SEQUENCE [LARGE SCALE GENOMIC DNA]</scope>
    <source>
        <strain evidence="2 3">JCM 16114</strain>
    </source>
</reference>
<feature type="domain" description="FAD-binding" evidence="1">
    <location>
        <begin position="5"/>
        <end position="330"/>
    </location>
</feature>
<dbReference type="Gene3D" id="3.30.9.10">
    <property type="entry name" value="D-Amino Acid Oxidase, subunit A, domain 2"/>
    <property type="match status" value="1"/>
</dbReference>